<dbReference type="VEuPathDB" id="FungiDB:ASPSYDRAFT_92235"/>
<dbReference type="RefSeq" id="XP_040699849.1">
    <property type="nucleotide sequence ID" value="XM_040852637.1"/>
</dbReference>
<feature type="domain" description="F-box" evidence="1">
    <location>
        <begin position="1"/>
        <end position="44"/>
    </location>
</feature>
<accession>A0A1L9T9R5</accession>
<dbReference type="InterPro" id="IPR001810">
    <property type="entry name" value="F-box_dom"/>
</dbReference>
<dbReference type="SUPFAM" id="SSF81383">
    <property type="entry name" value="F-box domain"/>
    <property type="match status" value="1"/>
</dbReference>
<dbReference type="OrthoDB" id="5365320at2759"/>
<keyword evidence="3" id="KW-1185">Reference proteome</keyword>
<evidence type="ECO:0000313" key="3">
    <source>
        <dbReference type="Proteomes" id="UP000184356"/>
    </source>
</evidence>
<reference evidence="3" key="1">
    <citation type="journal article" date="2017" name="Genome Biol.">
        <title>Comparative genomics reveals high biological diversity and specific adaptations in the industrially and medically important fungal genus Aspergillus.</title>
        <authorList>
            <person name="de Vries R.P."/>
            <person name="Riley R."/>
            <person name="Wiebenga A."/>
            <person name="Aguilar-Osorio G."/>
            <person name="Amillis S."/>
            <person name="Uchima C.A."/>
            <person name="Anderluh G."/>
            <person name="Asadollahi M."/>
            <person name="Askin M."/>
            <person name="Barry K."/>
            <person name="Battaglia E."/>
            <person name="Bayram O."/>
            <person name="Benocci T."/>
            <person name="Braus-Stromeyer S.A."/>
            <person name="Caldana C."/>
            <person name="Canovas D."/>
            <person name="Cerqueira G.C."/>
            <person name="Chen F."/>
            <person name="Chen W."/>
            <person name="Choi C."/>
            <person name="Clum A."/>
            <person name="Dos Santos R.A."/>
            <person name="Damasio A.R."/>
            <person name="Diallinas G."/>
            <person name="Emri T."/>
            <person name="Fekete E."/>
            <person name="Flipphi M."/>
            <person name="Freyberg S."/>
            <person name="Gallo A."/>
            <person name="Gournas C."/>
            <person name="Habgood R."/>
            <person name="Hainaut M."/>
            <person name="Harispe M.L."/>
            <person name="Henrissat B."/>
            <person name="Hilden K.S."/>
            <person name="Hope R."/>
            <person name="Hossain A."/>
            <person name="Karabika E."/>
            <person name="Karaffa L."/>
            <person name="Karanyi Z."/>
            <person name="Krasevec N."/>
            <person name="Kuo A."/>
            <person name="Kusch H."/>
            <person name="LaButti K."/>
            <person name="Lagendijk E.L."/>
            <person name="Lapidus A."/>
            <person name="Levasseur A."/>
            <person name="Lindquist E."/>
            <person name="Lipzen A."/>
            <person name="Logrieco A.F."/>
            <person name="MacCabe A."/>
            <person name="Maekelae M.R."/>
            <person name="Malavazi I."/>
            <person name="Melin P."/>
            <person name="Meyer V."/>
            <person name="Mielnichuk N."/>
            <person name="Miskei M."/>
            <person name="Molnar A.P."/>
            <person name="Mule G."/>
            <person name="Ngan C.Y."/>
            <person name="Orejas M."/>
            <person name="Orosz E."/>
            <person name="Ouedraogo J.P."/>
            <person name="Overkamp K.M."/>
            <person name="Park H.-S."/>
            <person name="Perrone G."/>
            <person name="Piumi F."/>
            <person name="Punt P.J."/>
            <person name="Ram A.F."/>
            <person name="Ramon A."/>
            <person name="Rauscher S."/>
            <person name="Record E."/>
            <person name="Riano-Pachon D.M."/>
            <person name="Robert V."/>
            <person name="Roehrig J."/>
            <person name="Ruller R."/>
            <person name="Salamov A."/>
            <person name="Salih N.S."/>
            <person name="Samson R.A."/>
            <person name="Sandor E."/>
            <person name="Sanguinetti M."/>
            <person name="Schuetze T."/>
            <person name="Sepcic K."/>
            <person name="Shelest E."/>
            <person name="Sherlock G."/>
            <person name="Sophianopoulou V."/>
            <person name="Squina F.M."/>
            <person name="Sun H."/>
            <person name="Susca A."/>
            <person name="Todd R.B."/>
            <person name="Tsang A."/>
            <person name="Unkles S.E."/>
            <person name="van de Wiele N."/>
            <person name="van Rossen-Uffink D."/>
            <person name="Oliveira J.V."/>
            <person name="Vesth T.C."/>
            <person name="Visser J."/>
            <person name="Yu J.-H."/>
            <person name="Zhou M."/>
            <person name="Andersen M.R."/>
            <person name="Archer D.B."/>
            <person name="Baker S.E."/>
            <person name="Benoit I."/>
            <person name="Brakhage A.A."/>
            <person name="Braus G.H."/>
            <person name="Fischer R."/>
            <person name="Frisvad J.C."/>
            <person name="Goldman G.H."/>
            <person name="Houbraken J."/>
            <person name="Oakley B."/>
            <person name="Pocsi I."/>
            <person name="Scazzocchio C."/>
            <person name="Seiboth B."/>
            <person name="vanKuyk P.A."/>
            <person name="Wortman J."/>
            <person name="Dyer P.S."/>
            <person name="Grigoriev I.V."/>
        </authorList>
    </citation>
    <scope>NUCLEOTIDE SEQUENCE [LARGE SCALE GENOMIC DNA]</scope>
    <source>
        <strain evidence="3">CBS 593.65</strain>
    </source>
</reference>
<dbReference type="Proteomes" id="UP000184356">
    <property type="component" value="Unassembled WGS sequence"/>
</dbReference>
<evidence type="ECO:0000313" key="2">
    <source>
        <dbReference type="EMBL" id="OJJ56043.1"/>
    </source>
</evidence>
<dbReference type="CDD" id="cd09917">
    <property type="entry name" value="F-box_SF"/>
    <property type="match status" value="1"/>
</dbReference>
<name>A0A1L9T9R5_9EURO</name>
<proteinExistence type="predicted"/>
<dbReference type="GeneID" id="63768710"/>
<dbReference type="Gene3D" id="1.20.1280.50">
    <property type="match status" value="1"/>
</dbReference>
<protein>
    <recommendedName>
        <fullName evidence="1">F-box domain-containing protein</fullName>
    </recommendedName>
</protein>
<dbReference type="AlphaFoldDB" id="A0A1L9T9R5"/>
<gene>
    <name evidence="2" type="ORF">ASPSYDRAFT_92235</name>
</gene>
<organism evidence="2 3">
    <name type="scientific">Aspergillus sydowii CBS 593.65</name>
    <dbReference type="NCBI Taxonomy" id="1036612"/>
    <lineage>
        <taxon>Eukaryota</taxon>
        <taxon>Fungi</taxon>
        <taxon>Dikarya</taxon>
        <taxon>Ascomycota</taxon>
        <taxon>Pezizomycotina</taxon>
        <taxon>Eurotiomycetes</taxon>
        <taxon>Eurotiomycetidae</taxon>
        <taxon>Eurotiales</taxon>
        <taxon>Aspergillaceae</taxon>
        <taxon>Aspergillus</taxon>
        <taxon>Aspergillus subgen. Nidulantes</taxon>
    </lineage>
</organism>
<dbReference type="SMART" id="SM00256">
    <property type="entry name" value="FBOX"/>
    <property type="match status" value="1"/>
</dbReference>
<dbReference type="InterPro" id="IPR036047">
    <property type="entry name" value="F-box-like_dom_sf"/>
</dbReference>
<evidence type="ECO:0000259" key="1">
    <source>
        <dbReference type="PROSITE" id="PS50181"/>
    </source>
</evidence>
<dbReference type="EMBL" id="KV878591">
    <property type="protein sequence ID" value="OJJ56043.1"/>
    <property type="molecule type" value="Genomic_DNA"/>
</dbReference>
<dbReference type="PROSITE" id="PS50181">
    <property type="entry name" value="FBOX"/>
    <property type="match status" value="1"/>
</dbReference>
<dbReference type="Pfam" id="PF12937">
    <property type="entry name" value="F-box-like"/>
    <property type="match status" value="1"/>
</dbReference>
<sequence>MDLPTELIIYIFGHLAPHDVLSLAATCKRFLNAWQQHTTTIYNLTRHTIECERDARTLLADQGVLPADCTITVPGFLQLRRNAHVMERIIGEFNRKYMARWCCHLNHPRNREVCDGNPRPPHLTRTERPRFVRTAYKLWGLFLLSSGEARQQRIESYTMKDLISLEDTDCGYPITAVDVVTSVIKAEAKQPSAIGLTVPNIDSSIYRHEIIGRVHYEIERVAQYAYGCDHLAFHSWDEGGWWGGPISLFDDWRSFFRAILVDSKYTCGQRVVSMDEVWYETSDEEIVD</sequence>